<dbReference type="HOGENOM" id="CLU_2893909_0_0_10"/>
<dbReference type="Proteomes" id="UP000005819">
    <property type="component" value="Unassembled WGS sequence"/>
</dbReference>
<evidence type="ECO:0000313" key="1">
    <source>
        <dbReference type="EMBL" id="EDS03353.1"/>
    </source>
</evidence>
<comment type="caution">
    <text evidence="1">The sequence shown here is derived from an EMBL/GenBank/DDBJ whole genome shotgun (WGS) entry which is preliminary data.</text>
</comment>
<dbReference type="EMBL" id="ABFK02000019">
    <property type="protein sequence ID" value="EDS03353.1"/>
    <property type="molecule type" value="Genomic_DNA"/>
</dbReference>
<reference evidence="1" key="1">
    <citation type="submission" date="2007-10" db="EMBL/GenBank/DDBJ databases">
        <authorList>
            <person name="Fulton L."/>
            <person name="Clifton S."/>
            <person name="Fulton B."/>
            <person name="Xu J."/>
            <person name="Minx P."/>
            <person name="Pepin K.H."/>
            <person name="Johnson M."/>
            <person name="Thiruvilangam P."/>
            <person name="Bhonagiri V."/>
            <person name="Nash W.E."/>
            <person name="Mardis E.R."/>
            <person name="Wilson R.K."/>
        </authorList>
    </citation>
    <scope>NUCLEOTIDE SEQUENCE [LARGE SCALE GENOMIC DNA]</scope>
    <source>
        <strain evidence="1">DSM 17216</strain>
    </source>
</reference>
<keyword evidence="2" id="KW-1185">Reference proteome</keyword>
<accession>B0MWM5</accession>
<proteinExistence type="predicted"/>
<protein>
    <submittedName>
        <fullName evidence="1">Uncharacterized protein</fullName>
    </submittedName>
</protein>
<gene>
    <name evidence="1" type="ORF">ALIPUT_01565</name>
</gene>
<organism evidence="1 2">
    <name type="scientific">Alistipes putredinis DSM 17216</name>
    <dbReference type="NCBI Taxonomy" id="445970"/>
    <lineage>
        <taxon>Bacteria</taxon>
        <taxon>Pseudomonadati</taxon>
        <taxon>Bacteroidota</taxon>
        <taxon>Bacteroidia</taxon>
        <taxon>Bacteroidales</taxon>
        <taxon>Rikenellaceae</taxon>
        <taxon>Alistipes</taxon>
    </lineage>
</organism>
<evidence type="ECO:0000313" key="2">
    <source>
        <dbReference type="Proteomes" id="UP000005819"/>
    </source>
</evidence>
<dbReference type="AlphaFoldDB" id="B0MWM5"/>
<name>B0MWM5_9BACT</name>
<reference evidence="1" key="2">
    <citation type="submission" date="2013-09" db="EMBL/GenBank/DDBJ databases">
        <title>Draft genome sequence of Alistipes putredinis (DSM 17216).</title>
        <authorList>
            <person name="Sudarsanam P."/>
            <person name="Ley R."/>
            <person name="Guruge J."/>
            <person name="Turnbaugh P.J."/>
            <person name="Mahowald M."/>
            <person name="Liep D."/>
            <person name="Gordon J."/>
        </authorList>
    </citation>
    <scope>NUCLEOTIDE SEQUENCE</scope>
    <source>
        <strain evidence="1">DSM 17216</strain>
    </source>
</reference>
<sequence length="62" mass="6790">MANDRGIELICGLCRFCNADTPFLSKEGKGVSASNSSPKTYNRVLLFVAGRSNVRSERCDFS</sequence>